<dbReference type="GO" id="GO:0070536">
    <property type="term" value="P:protein K63-linked deubiquitination"/>
    <property type="evidence" value="ECO:0007669"/>
    <property type="project" value="InterPro"/>
</dbReference>
<dbReference type="SMART" id="SM00232">
    <property type="entry name" value="JAB_MPN"/>
    <property type="match status" value="1"/>
</dbReference>
<evidence type="ECO:0000256" key="2">
    <source>
        <dbReference type="ARBA" id="ARBA00010981"/>
    </source>
</evidence>
<evidence type="ECO:0000256" key="3">
    <source>
        <dbReference type="ARBA" id="ARBA00022670"/>
    </source>
</evidence>
<dbReference type="InterPro" id="IPR000555">
    <property type="entry name" value="JAMM/MPN+_dom"/>
</dbReference>
<keyword evidence="4" id="KW-0479">Metal-binding</keyword>
<evidence type="ECO:0000256" key="9">
    <source>
        <dbReference type="SAM" id="MobiDB-lite"/>
    </source>
</evidence>
<dbReference type="SUPFAM" id="SSF102712">
    <property type="entry name" value="JAB1/MPN domain"/>
    <property type="match status" value="1"/>
</dbReference>
<dbReference type="InterPro" id="IPR037518">
    <property type="entry name" value="MPN"/>
</dbReference>
<dbReference type="GO" id="GO:0046872">
    <property type="term" value="F:metal ion binding"/>
    <property type="evidence" value="ECO:0007669"/>
    <property type="project" value="UniProtKB-KW"/>
</dbReference>
<evidence type="ECO:0000256" key="4">
    <source>
        <dbReference type="ARBA" id="ARBA00022723"/>
    </source>
</evidence>
<dbReference type="SUPFAM" id="SSF140856">
    <property type="entry name" value="USP8 N-terminal domain-like"/>
    <property type="match status" value="1"/>
</dbReference>
<dbReference type="Pfam" id="PF08969">
    <property type="entry name" value="USP8_dimer"/>
    <property type="match status" value="1"/>
</dbReference>
<dbReference type="Pfam" id="PF01398">
    <property type="entry name" value="JAB"/>
    <property type="match status" value="1"/>
</dbReference>
<dbReference type="PROSITE" id="PS50249">
    <property type="entry name" value="MPN"/>
    <property type="match status" value="1"/>
</dbReference>
<evidence type="ECO:0000256" key="1">
    <source>
        <dbReference type="ARBA" id="ARBA00001947"/>
    </source>
</evidence>
<sequence>MEDGLVSRPRSIAELSEIANEFQWNPVIQFKFWVNAAETIYREAINYEREGNYAQAYVFYLRHSILVLDRLSKHPDAKTPEAKAAKRPLLKRMPAVLKDLERLKPVIEASYKEWLKTRAAQKKAGQSQKQLSDYETRAANDPALSWNTTSRARVLDAKEHQDVALKLAKQEIRRRHDVRRAVGGPGLTDENERSRRSAGVWDSWDVPANAYASDDAVPLDDQEMRRYMEETRQMAMHGSDSRTADERVARRPDRHLSNPRPPQSQTYHYPTLQKSTPVDYEPTVHADRLRESMIAPPPRPSKEILPPSPPPYRVVSPAPALPQKAAPPRYGSRTPEPAPQLPPKVAAVSPKKERTVFQPAAYLENGEPLRTVFLPANLRRTFLEIAADNTRRGLEMCGILCGTPVSNALFISCLLIPEQRCTSDTCETENESSMLEFCIERDLLVLGWIHTHPTQTCFMSSRDLHTQAGYQVMMPEALAIVCAPRHVPSHGIFRLTNPPGLPHILECTQTATFHQHSIDSIYTDAENPPGHVIEHRDMDFTVQDLRPKR</sequence>
<evidence type="ECO:0000256" key="5">
    <source>
        <dbReference type="ARBA" id="ARBA00022786"/>
    </source>
</evidence>
<dbReference type="InterPro" id="IPR015063">
    <property type="entry name" value="USP8_dimer"/>
</dbReference>
<dbReference type="OrthoDB" id="3640at2759"/>
<dbReference type="Gene3D" id="1.20.58.80">
    <property type="entry name" value="Phosphotransferase system, lactose/cellobiose-type IIA subunit"/>
    <property type="match status" value="1"/>
</dbReference>
<keyword evidence="6" id="KW-0378">Hydrolase</keyword>
<dbReference type="InterPro" id="IPR044098">
    <property type="entry name" value="STAMBP/STALP-like_MPN"/>
</dbReference>
<evidence type="ECO:0000256" key="6">
    <source>
        <dbReference type="ARBA" id="ARBA00022801"/>
    </source>
</evidence>
<evidence type="ECO:0000256" key="7">
    <source>
        <dbReference type="ARBA" id="ARBA00022833"/>
    </source>
</evidence>
<dbReference type="GO" id="GO:0006508">
    <property type="term" value="P:proteolysis"/>
    <property type="evidence" value="ECO:0007669"/>
    <property type="project" value="UniProtKB-KW"/>
</dbReference>
<dbReference type="Gene3D" id="3.40.140.10">
    <property type="entry name" value="Cytidine Deaminase, domain 2"/>
    <property type="match status" value="1"/>
</dbReference>
<feature type="compositionally biased region" description="Low complexity" evidence="9">
    <location>
        <begin position="313"/>
        <end position="328"/>
    </location>
</feature>
<proteinExistence type="inferred from homology"/>
<organism evidence="11 12">
    <name type="scientific">Coniochaeta pulveracea</name>
    <dbReference type="NCBI Taxonomy" id="177199"/>
    <lineage>
        <taxon>Eukaryota</taxon>
        <taxon>Fungi</taxon>
        <taxon>Dikarya</taxon>
        <taxon>Ascomycota</taxon>
        <taxon>Pezizomycotina</taxon>
        <taxon>Sordariomycetes</taxon>
        <taxon>Sordariomycetidae</taxon>
        <taxon>Coniochaetales</taxon>
        <taxon>Coniochaetaceae</taxon>
        <taxon>Coniochaeta</taxon>
    </lineage>
</organism>
<gene>
    <name evidence="11" type="ORF">DL546_002583</name>
</gene>
<feature type="region of interest" description="Disordered" evidence="9">
    <location>
        <begin position="292"/>
        <end position="350"/>
    </location>
</feature>
<comment type="caution">
    <text evidence="11">The sequence shown here is derived from an EMBL/GenBank/DDBJ whole genome shotgun (WGS) entry which is preliminary data.</text>
</comment>
<keyword evidence="5" id="KW-0833">Ubl conjugation pathway</keyword>
<evidence type="ECO:0000259" key="10">
    <source>
        <dbReference type="PROSITE" id="PS50249"/>
    </source>
</evidence>
<dbReference type="Proteomes" id="UP000275385">
    <property type="component" value="Unassembled WGS sequence"/>
</dbReference>
<evidence type="ECO:0000313" key="12">
    <source>
        <dbReference type="Proteomes" id="UP000275385"/>
    </source>
</evidence>
<dbReference type="PANTHER" id="PTHR12947">
    <property type="entry name" value="AMSH-LIKE PROTEASE"/>
    <property type="match status" value="1"/>
</dbReference>
<feature type="region of interest" description="Disordered" evidence="9">
    <location>
        <begin position="232"/>
        <end position="278"/>
    </location>
</feature>
<evidence type="ECO:0000256" key="8">
    <source>
        <dbReference type="ARBA" id="ARBA00023049"/>
    </source>
</evidence>
<name>A0A420XX89_9PEZI</name>
<comment type="similarity">
    <text evidence="2">Belongs to the peptidase M67C family.</text>
</comment>
<keyword evidence="3" id="KW-0645">Protease</keyword>
<feature type="domain" description="MPN" evidence="10">
    <location>
        <begin position="372"/>
        <end position="499"/>
    </location>
</feature>
<keyword evidence="8" id="KW-0482">Metalloprotease</keyword>
<dbReference type="GO" id="GO:0016020">
    <property type="term" value="C:membrane"/>
    <property type="evidence" value="ECO:0007669"/>
    <property type="project" value="TreeGrafter"/>
</dbReference>
<dbReference type="STRING" id="177199.A0A420XX89"/>
<dbReference type="AlphaFoldDB" id="A0A420XX89"/>
<comment type="cofactor">
    <cofactor evidence="1">
        <name>Zn(2+)</name>
        <dbReference type="ChEBI" id="CHEBI:29105"/>
    </cofactor>
</comment>
<keyword evidence="7" id="KW-0862">Zinc</keyword>
<reference evidence="11 12" key="1">
    <citation type="submission" date="2018-08" db="EMBL/GenBank/DDBJ databases">
        <title>Draft genome of the lignicolous fungus Coniochaeta pulveracea.</title>
        <authorList>
            <person name="Borstlap C.J."/>
            <person name="De Witt R.N."/>
            <person name="Botha A."/>
            <person name="Volschenk H."/>
        </authorList>
    </citation>
    <scope>NUCLEOTIDE SEQUENCE [LARGE SCALE GENOMIC DNA]</scope>
    <source>
        <strain evidence="11 12">CAB683</strain>
    </source>
</reference>
<dbReference type="GO" id="GO:0061578">
    <property type="term" value="F:K63-linked deubiquitinase activity"/>
    <property type="evidence" value="ECO:0007669"/>
    <property type="project" value="InterPro"/>
</dbReference>
<protein>
    <recommendedName>
        <fullName evidence="10">MPN domain-containing protein</fullName>
    </recommendedName>
</protein>
<feature type="compositionally biased region" description="Polar residues" evidence="9">
    <location>
        <begin position="263"/>
        <end position="276"/>
    </location>
</feature>
<dbReference type="FunFam" id="3.40.140.10:FF:000033">
    <property type="entry name" value="AMSH-like protease sst2"/>
    <property type="match status" value="1"/>
</dbReference>
<dbReference type="EMBL" id="QVQW01000112">
    <property type="protein sequence ID" value="RKU40275.1"/>
    <property type="molecule type" value="Genomic_DNA"/>
</dbReference>
<evidence type="ECO:0000313" key="11">
    <source>
        <dbReference type="EMBL" id="RKU40275.1"/>
    </source>
</evidence>
<dbReference type="GO" id="GO:0005768">
    <property type="term" value="C:endosome"/>
    <property type="evidence" value="ECO:0007669"/>
    <property type="project" value="TreeGrafter"/>
</dbReference>
<keyword evidence="12" id="KW-1185">Reference proteome</keyword>
<dbReference type="PANTHER" id="PTHR12947:SF13">
    <property type="entry name" value="FI19924P1"/>
    <property type="match status" value="1"/>
</dbReference>
<feature type="compositionally biased region" description="Basic and acidic residues" evidence="9">
    <location>
        <begin position="239"/>
        <end position="256"/>
    </location>
</feature>
<dbReference type="GO" id="GO:0140492">
    <property type="term" value="F:metal-dependent deubiquitinase activity"/>
    <property type="evidence" value="ECO:0007669"/>
    <property type="project" value="InterPro"/>
</dbReference>
<accession>A0A420XX89</accession>
<dbReference type="CDD" id="cd08066">
    <property type="entry name" value="MPN_AMSH_like"/>
    <property type="match status" value="1"/>
</dbReference>